<organism evidence="1">
    <name type="scientific">Rhizophora mucronata</name>
    <name type="common">Asiatic mangrove</name>
    <dbReference type="NCBI Taxonomy" id="61149"/>
    <lineage>
        <taxon>Eukaryota</taxon>
        <taxon>Viridiplantae</taxon>
        <taxon>Streptophyta</taxon>
        <taxon>Embryophyta</taxon>
        <taxon>Tracheophyta</taxon>
        <taxon>Spermatophyta</taxon>
        <taxon>Magnoliopsida</taxon>
        <taxon>eudicotyledons</taxon>
        <taxon>Gunneridae</taxon>
        <taxon>Pentapetalae</taxon>
        <taxon>rosids</taxon>
        <taxon>fabids</taxon>
        <taxon>Malpighiales</taxon>
        <taxon>Rhizophoraceae</taxon>
        <taxon>Rhizophora</taxon>
    </lineage>
</organism>
<name>A0A2P2INF6_RHIMU</name>
<sequence>MSFVAFFFGRRRFFLQISPFLPSLPFPCFFSP</sequence>
<evidence type="ECO:0000313" key="1">
    <source>
        <dbReference type="EMBL" id="MBW82717.1"/>
    </source>
</evidence>
<protein>
    <submittedName>
        <fullName evidence="1">Uncharacterized protein</fullName>
    </submittedName>
</protein>
<accession>A0A2P2INF6</accession>
<reference evidence="1" key="1">
    <citation type="submission" date="2018-02" db="EMBL/GenBank/DDBJ databases">
        <title>Rhizophora mucronata_Transcriptome.</title>
        <authorList>
            <person name="Meera S.P."/>
            <person name="Sreeshan A."/>
            <person name="Augustine A."/>
        </authorList>
    </citation>
    <scope>NUCLEOTIDE SEQUENCE</scope>
    <source>
        <tissue evidence="1">Leaf</tissue>
    </source>
</reference>
<proteinExistence type="predicted"/>
<dbReference type="EMBL" id="GGEC01002234">
    <property type="protein sequence ID" value="MBW82717.1"/>
    <property type="molecule type" value="Transcribed_RNA"/>
</dbReference>
<dbReference type="AlphaFoldDB" id="A0A2P2INF6"/>